<evidence type="ECO:0008006" key="3">
    <source>
        <dbReference type="Google" id="ProtNLM"/>
    </source>
</evidence>
<organism evidence="1 2">
    <name type="scientific">Plesiomonas shigelloides</name>
    <name type="common">Aeromonas shigelloides</name>
    <dbReference type="NCBI Taxonomy" id="703"/>
    <lineage>
        <taxon>Bacteria</taxon>
        <taxon>Pseudomonadati</taxon>
        <taxon>Pseudomonadota</taxon>
        <taxon>Gammaproteobacteria</taxon>
        <taxon>Enterobacterales</taxon>
        <taxon>Enterobacteriaceae</taxon>
        <taxon>Plesiomonas</taxon>
    </lineage>
</organism>
<evidence type="ECO:0000313" key="2">
    <source>
        <dbReference type="Proteomes" id="UP000664658"/>
    </source>
</evidence>
<dbReference type="RefSeq" id="WP_152117046.1">
    <property type="nucleotide sequence ID" value="NZ_JAFNAA010000016.1"/>
</dbReference>
<dbReference type="InterPro" id="IPR008617">
    <property type="entry name" value="Uncharacterised_YcgJ"/>
</dbReference>
<proteinExistence type="predicted"/>
<protein>
    <recommendedName>
        <fullName evidence="3">Fels-1 Prophage Protein-like</fullName>
    </recommendedName>
</protein>
<dbReference type="AlphaFoldDB" id="A0A8I1W8H5"/>
<gene>
    <name evidence="1" type="ORF">J2R62_13445</name>
</gene>
<dbReference type="Proteomes" id="UP000664658">
    <property type="component" value="Unassembled WGS sequence"/>
</dbReference>
<name>A0A8I1W8H5_PLESH</name>
<evidence type="ECO:0000313" key="1">
    <source>
        <dbReference type="EMBL" id="MBO1109201.1"/>
    </source>
</evidence>
<dbReference type="EMBL" id="JAFNAA010000016">
    <property type="protein sequence ID" value="MBO1109201.1"/>
    <property type="molecule type" value="Genomic_DNA"/>
</dbReference>
<comment type="caution">
    <text evidence="1">The sequence shown here is derived from an EMBL/GenBank/DDBJ whole genome shotgun (WGS) entry which is preliminary data.</text>
</comment>
<dbReference type="Pfam" id="PF05666">
    <property type="entry name" value="YcgJ"/>
    <property type="match status" value="1"/>
</dbReference>
<sequence>MNPFLLVICVCMVLSVPVQGALLAYKTWVYSPVDGVVCDKGLGKCYNAAGFSPELTAQFFDVERVELERLAPQANASSTVYLSNQVTCHFSAQYCESEIVGKGEYYQAVLFSSSHL</sequence>
<accession>A0A8I1W8H5</accession>
<reference evidence="1" key="1">
    <citation type="submission" date="2021-03" db="EMBL/GenBank/DDBJ databases">
        <title>Plesiomonas shigelloides zfcc0051, isolated from zebrafish feces.</title>
        <authorList>
            <person name="Vanderhoek Z."/>
            <person name="Gaulke C."/>
        </authorList>
    </citation>
    <scope>NUCLEOTIDE SEQUENCE</scope>
    <source>
        <strain evidence="1">Zfcc0051</strain>
    </source>
</reference>